<evidence type="ECO:0000256" key="4">
    <source>
        <dbReference type="ARBA" id="ARBA00022670"/>
    </source>
</evidence>
<dbReference type="SUPFAM" id="SSF50156">
    <property type="entry name" value="PDZ domain-like"/>
    <property type="match status" value="1"/>
</dbReference>
<keyword evidence="8 12" id="KW-1133">Transmembrane helix</keyword>
<dbReference type="AlphaFoldDB" id="A0A8S1IRE2"/>
<comment type="subcellular location">
    <subcellularLocation>
        <location evidence="2">Membrane</location>
        <topology evidence="2">Multi-pass membrane protein</topology>
    </subcellularLocation>
</comment>
<dbReference type="PROSITE" id="PS50106">
    <property type="entry name" value="PDZ"/>
    <property type="match status" value="1"/>
</dbReference>
<feature type="transmembrane region" description="Helical" evidence="12">
    <location>
        <begin position="450"/>
        <end position="473"/>
    </location>
</feature>
<evidence type="ECO:0000256" key="2">
    <source>
        <dbReference type="ARBA" id="ARBA00004141"/>
    </source>
</evidence>
<dbReference type="CDD" id="cd06163">
    <property type="entry name" value="S2P-M50_PDZ_RseP-like"/>
    <property type="match status" value="1"/>
</dbReference>
<keyword evidence="15" id="KW-1185">Reference proteome</keyword>
<evidence type="ECO:0000259" key="13">
    <source>
        <dbReference type="PROSITE" id="PS50106"/>
    </source>
</evidence>
<evidence type="ECO:0000256" key="3">
    <source>
        <dbReference type="ARBA" id="ARBA00009989"/>
    </source>
</evidence>
<evidence type="ECO:0000256" key="12">
    <source>
        <dbReference type="SAM" id="Phobius"/>
    </source>
</evidence>
<evidence type="ECO:0000313" key="14">
    <source>
        <dbReference type="EMBL" id="CAD7696013.1"/>
    </source>
</evidence>
<dbReference type="EMBL" id="CAJHUC010000421">
    <property type="protein sequence ID" value="CAD7696013.1"/>
    <property type="molecule type" value="Genomic_DNA"/>
</dbReference>
<evidence type="ECO:0000256" key="1">
    <source>
        <dbReference type="ARBA" id="ARBA00001947"/>
    </source>
</evidence>
<organism evidence="14 15">
    <name type="scientific">Ostreobium quekettii</name>
    <dbReference type="NCBI Taxonomy" id="121088"/>
    <lineage>
        <taxon>Eukaryota</taxon>
        <taxon>Viridiplantae</taxon>
        <taxon>Chlorophyta</taxon>
        <taxon>core chlorophytes</taxon>
        <taxon>Ulvophyceae</taxon>
        <taxon>TCBD clade</taxon>
        <taxon>Bryopsidales</taxon>
        <taxon>Ostreobineae</taxon>
        <taxon>Ostreobiaceae</taxon>
        <taxon>Ostreobium</taxon>
    </lineage>
</organism>
<comment type="cofactor">
    <cofactor evidence="1">
        <name>Zn(2+)</name>
        <dbReference type="ChEBI" id="CHEBI:29105"/>
    </cofactor>
</comment>
<dbReference type="SMART" id="SM00228">
    <property type="entry name" value="PDZ"/>
    <property type="match status" value="1"/>
</dbReference>
<evidence type="ECO:0000256" key="6">
    <source>
        <dbReference type="ARBA" id="ARBA00022801"/>
    </source>
</evidence>
<dbReference type="CDD" id="cd23081">
    <property type="entry name" value="cpPDZ_EcRseP-like"/>
    <property type="match status" value="1"/>
</dbReference>
<feature type="domain" description="PDZ" evidence="13">
    <location>
        <begin position="288"/>
        <end position="360"/>
    </location>
</feature>
<dbReference type="InterPro" id="IPR004387">
    <property type="entry name" value="Pept_M50_Zn"/>
</dbReference>
<comment type="similarity">
    <text evidence="3">Belongs to the peptidase M50A family.</text>
</comment>
<feature type="compositionally biased region" description="Pro residues" evidence="11">
    <location>
        <begin position="1"/>
        <end position="21"/>
    </location>
</feature>
<dbReference type="PANTHER" id="PTHR42837">
    <property type="entry name" value="REGULATOR OF SIGMA-E PROTEASE RSEP"/>
    <property type="match status" value="1"/>
</dbReference>
<sequence>MAAPPHPADPQTWPPAIPARLPPLRTAPAGSCRGLRPVRPERRVVVGMRGPAARPLVGSSRAGALAGPFRRQCGSIAASNAQGEREGGGDRGEERARSGGPDCRGANSGGEEGPSTGRRVAAERPAGGMLEILWPEGLALGAGMAIAAANGGDVSAYGPNPGGLAEAIAILAVIVAVHEGGHFLAARLQNIHVSKFSIGFGPALLKYQGQVVEYSLRAIPLGGFVSFPDDDPENPYPLDDPDLLRNRTIPERVLVVSAGVVANFVFAFAILLAQVCTVGVADRVYQPGVRIPSVTRKSVAESSGLKAGDIIISVDGVPVAAGASSVSNVVNAINDSAGQKLPLLINRSGKTLPIAVTPEKDVDGKGRIGLQLVSNASTVRTKATNVFQAMVLASNEISRMCGDVTRALQNFIGNFKGGELSGPLAAVAVGAEVAQVDSSQLFQFAAIININLAIVNILPVPALDGGFLALLLLEAARGGKKLPQGVENGVMASGWLALMMLGSILLVQDTLNLGIFQNLL</sequence>
<feature type="transmembrane region" description="Helical" evidence="12">
    <location>
        <begin position="485"/>
        <end position="507"/>
    </location>
</feature>
<dbReference type="PANTHER" id="PTHR42837:SF2">
    <property type="entry name" value="MEMBRANE METALLOPROTEASE ARASP2, CHLOROPLASTIC-RELATED"/>
    <property type="match status" value="1"/>
</dbReference>
<dbReference type="Gene3D" id="2.30.42.10">
    <property type="match status" value="1"/>
</dbReference>
<evidence type="ECO:0000256" key="8">
    <source>
        <dbReference type="ARBA" id="ARBA00022989"/>
    </source>
</evidence>
<keyword evidence="4" id="KW-0645">Protease</keyword>
<dbReference type="InterPro" id="IPR008915">
    <property type="entry name" value="Peptidase_M50"/>
</dbReference>
<name>A0A8S1IRE2_9CHLO</name>
<evidence type="ECO:0000256" key="10">
    <source>
        <dbReference type="ARBA" id="ARBA00023136"/>
    </source>
</evidence>
<protein>
    <recommendedName>
        <fullName evidence="13">PDZ domain-containing protein</fullName>
    </recommendedName>
</protein>
<evidence type="ECO:0000313" key="15">
    <source>
        <dbReference type="Proteomes" id="UP000708148"/>
    </source>
</evidence>
<dbReference type="GO" id="GO:0006508">
    <property type="term" value="P:proteolysis"/>
    <property type="evidence" value="ECO:0007669"/>
    <property type="project" value="UniProtKB-KW"/>
</dbReference>
<dbReference type="Pfam" id="PF02163">
    <property type="entry name" value="Peptidase_M50"/>
    <property type="match status" value="1"/>
</dbReference>
<dbReference type="InterPro" id="IPR041489">
    <property type="entry name" value="PDZ_6"/>
</dbReference>
<evidence type="ECO:0000256" key="5">
    <source>
        <dbReference type="ARBA" id="ARBA00022692"/>
    </source>
</evidence>
<gene>
    <name evidence="14" type="ORF">OSTQU699_LOCUS1374</name>
</gene>
<keyword evidence="6" id="KW-0378">Hydrolase</keyword>
<feature type="compositionally biased region" description="Low complexity" evidence="11">
    <location>
        <begin position="22"/>
        <end position="36"/>
    </location>
</feature>
<dbReference type="Proteomes" id="UP000708148">
    <property type="component" value="Unassembled WGS sequence"/>
</dbReference>
<keyword evidence="10 12" id="KW-0472">Membrane</keyword>
<proteinExistence type="inferred from homology"/>
<keyword evidence="9" id="KW-0482">Metalloprotease</keyword>
<dbReference type="OrthoDB" id="445896at2759"/>
<evidence type="ECO:0000256" key="11">
    <source>
        <dbReference type="SAM" id="MobiDB-lite"/>
    </source>
</evidence>
<feature type="compositionally biased region" description="Basic and acidic residues" evidence="11">
    <location>
        <begin position="83"/>
        <end position="97"/>
    </location>
</feature>
<accession>A0A8S1IRE2</accession>
<feature type="transmembrane region" description="Helical" evidence="12">
    <location>
        <begin position="253"/>
        <end position="273"/>
    </location>
</feature>
<keyword evidence="7" id="KW-0862">Zinc</keyword>
<dbReference type="Pfam" id="PF17820">
    <property type="entry name" value="PDZ_6"/>
    <property type="match status" value="1"/>
</dbReference>
<comment type="caution">
    <text evidence="14">The sequence shown here is derived from an EMBL/GenBank/DDBJ whole genome shotgun (WGS) entry which is preliminary data.</text>
</comment>
<dbReference type="InterPro" id="IPR036034">
    <property type="entry name" value="PDZ_sf"/>
</dbReference>
<dbReference type="GO" id="GO:0016020">
    <property type="term" value="C:membrane"/>
    <property type="evidence" value="ECO:0007669"/>
    <property type="project" value="UniProtKB-SubCell"/>
</dbReference>
<keyword evidence="5 12" id="KW-0812">Transmembrane</keyword>
<dbReference type="GO" id="GO:0004222">
    <property type="term" value="F:metalloendopeptidase activity"/>
    <property type="evidence" value="ECO:0007669"/>
    <property type="project" value="InterPro"/>
</dbReference>
<reference evidence="14" key="1">
    <citation type="submission" date="2020-12" db="EMBL/GenBank/DDBJ databases">
        <authorList>
            <person name="Iha C."/>
        </authorList>
    </citation>
    <scope>NUCLEOTIDE SEQUENCE</scope>
</reference>
<feature type="region of interest" description="Disordered" evidence="11">
    <location>
        <begin position="1"/>
        <end position="36"/>
    </location>
</feature>
<dbReference type="InterPro" id="IPR001478">
    <property type="entry name" value="PDZ"/>
</dbReference>
<feature type="region of interest" description="Disordered" evidence="11">
    <location>
        <begin position="76"/>
        <end position="119"/>
    </location>
</feature>
<evidence type="ECO:0000256" key="9">
    <source>
        <dbReference type="ARBA" id="ARBA00023049"/>
    </source>
</evidence>
<evidence type="ECO:0000256" key="7">
    <source>
        <dbReference type="ARBA" id="ARBA00022833"/>
    </source>
</evidence>